<sequence>MVFAHDNVEVNQSNTSTYAMEGDLYMIKKIYNGLILFFFIAILIFYGSGLAIREYNKITNEFFNATIYLNTTVSQENTIRELKAIADEYDLTVAKFIPENNSGIDIFVYSHKNKYIHDFLFSNRFIKDLNYDQTITYSNDLTEINAEMIQTFFNKGIFIRPLDHLKNIGVEGKYALNVDDASNLENLLNEINNRYGNSLTMYYNQRLQNTFTGDVNSLKYNYGMILIVMLFITLLTSFLYDIKGRKKEIAVKRLLGYGTEVVFYDIFIKQAVKPMVFSVLLSQLIVIPFFVLNKNIKSLDILKYFLKGSLKFSIPFAAVFMTAFALFLLINIASKSEKIHIVSYIKGKKPSKNTLSVFVKMGSTLIIIVAFGISAVSWNFISEKKEAVHRWEETKNYATLNIYVPDHIFHNKKRAAEFEQTHKIIWNYLNEKNGLLFYKTTNQINENSFFINNQEVDVPFVYINENYLIENPILDATGNRISSVDNRDNNAITVLVPMRYKFHEEELRQTIHKKHVYDKYISEDIIRERITGEKNTTDLSKENLNNPSIMEKFIYIKDNQSLFTYTAGGDFITDGILAIVTGENMGLNVYTPSFTSMNVKYDDINELNREISVLFNDLGYGEVETDFASVYQQNAEDVQYFKNLMGFSLIVFVLSLIFLVLSLLFYLEIYFQNNKKRIAIKNFLGFNFFSRNKKVFIGLFLQDAMIILISLAISFFISNKVVGIQILKPILASCLLALLFDTLCSALVLKGRESKFMVETLKGE</sequence>
<keyword evidence="1" id="KW-1133">Transmembrane helix</keyword>
<evidence type="ECO:0000256" key="1">
    <source>
        <dbReference type="SAM" id="Phobius"/>
    </source>
</evidence>
<gene>
    <name evidence="2" type="ORF">CLFO_33160</name>
</gene>
<evidence type="ECO:0000313" key="3">
    <source>
        <dbReference type="Proteomes" id="UP000192478"/>
    </source>
</evidence>
<feature type="transmembrane region" description="Helical" evidence="1">
    <location>
        <begin position="355"/>
        <end position="381"/>
    </location>
</feature>
<name>A0AAC9RRJ5_9CLOT</name>
<organism evidence="2 3">
    <name type="scientific">Clostridium formicaceticum</name>
    <dbReference type="NCBI Taxonomy" id="1497"/>
    <lineage>
        <taxon>Bacteria</taxon>
        <taxon>Bacillati</taxon>
        <taxon>Bacillota</taxon>
        <taxon>Clostridia</taxon>
        <taxon>Eubacteriales</taxon>
        <taxon>Clostridiaceae</taxon>
        <taxon>Clostridium</taxon>
    </lineage>
</organism>
<feature type="transmembrane region" description="Helical" evidence="1">
    <location>
        <begin position="644"/>
        <end position="667"/>
    </location>
</feature>
<accession>A0AAC9RRJ5</accession>
<feature type="transmembrane region" description="Helical" evidence="1">
    <location>
        <begin position="275"/>
        <end position="292"/>
    </location>
</feature>
<proteinExistence type="predicted"/>
<feature type="transmembrane region" description="Helical" evidence="1">
    <location>
        <begin position="30"/>
        <end position="52"/>
    </location>
</feature>
<dbReference type="Proteomes" id="UP000192478">
    <property type="component" value="Chromosome"/>
</dbReference>
<dbReference type="AlphaFoldDB" id="A0AAC9RRJ5"/>
<evidence type="ECO:0000313" key="2">
    <source>
        <dbReference type="EMBL" id="ARE88910.1"/>
    </source>
</evidence>
<feature type="transmembrane region" description="Helical" evidence="1">
    <location>
        <begin position="730"/>
        <end position="749"/>
    </location>
</feature>
<keyword evidence="1" id="KW-0812">Transmembrane</keyword>
<feature type="transmembrane region" description="Helical" evidence="1">
    <location>
        <begin position="695"/>
        <end position="718"/>
    </location>
</feature>
<reference evidence="2 3" key="1">
    <citation type="submission" date="2017-03" db="EMBL/GenBank/DDBJ databases">
        <title>Complete sequence of Clostridium formicaceticum DSM 92.</title>
        <authorList>
            <person name="Poehlein A."/>
            <person name="Karl M."/>
            <person name="Bengelsdorf F.R."/>
            <person name="Duerre P."/>
            <person name="Daniel R."/>
        </authorList>
    </citation>
    <scope>NUCLEOTIDE SEQUENCE [LARGE SCALE GENOMIC DNA]</scope>
    <source>
        <strain evidence="2 3">DSM 92</strain>
    </source>
</reference>
<protein>
    <submittedName>
        <fullName evidence="2">Uncharacterized protein</fullName>
    </submittedName>
</protein>
<dbReference type="EMBL" id="CP020559">
    <property type="protein sequence ID" value="ARE88910.1"/>
    <property type="molecule type" value="Genomic_DNA"/>
</dbReference>
<feature type="transmembrane region" description="Helical" evidence="1">
    <location>
        <begin position="312"/>
        <end position="334"/>
    </location>
</feature>
<feature type="transmembrane region" description="Helical" evidence="1">
    <location>
        <begin position="220"/>
        <end position="240"/>
    </location>
</feature>
<keyword evidence="1" id="KW-0472">Membrane</keyword>